<dbReference type="AlphaFoldDB" id="A0A643FKR2"/>
<evidence type="ECO:0000256" key="4">
    <source>
        <dbReference type="ARBA" id="ARBA00022692"/>
    </source>
</evidence>
<dbReference type="PANTHER" id="PTHR11795">
    <property type="entry name" value="BRANCHED-CHAIN AMINO ACID TRANSPORT SYSTEM PERMEASE PROTEIN LIVH"/>
    <property type="match status" value="1"/>
</dbReference>
<keyword evidence="2" id="KW-0813">Transport</keyword>
<dbReference type="EMBL" id="CP062804">
    <property type="protein sequence ID" value="QOT80145.1"/>
    <property type="molecule type" value="Genomic_DNA"/>
</dbReference>
<dbReference type="Proteomes" id="UP000397656">
    <property type="component" value="Chromosome 2"/>
</dbReference>
<reference evidence="9 10" key="1">
    <citation type="submission" date="2020-10" db="EMBL/GenBank/DDBJ databases">
        <title>Complete genome sequence of Cupriavidus basilensis CCUG 49340T.</title>
        <authorList>
            <person name="Salva-Serra F."/>
            <person name="Donoso R.A."/>
            <person name="Cho K.H."/>
            <person name="Yoo J.A."/>
            <person name="Lee K."/>
            <person name="Yoon S.-H."/>
            <person name="Perez-Pantoja D."/>
            <person name="Moore E.R.B."/>
        </authorList>
    </citation>
    <scope>NUCLEOTIDE SEQUENCE [LARGE SCALE GENOMIC DNA]</scope>
    <source>
        <strain evidence="10">CCUG 49340</strain>
    </source>
</reference>
<keyword evidence="3" id="KW-1003">Cell membrane</keyword>
<dbReference type="CDD" id="cd06582">
    <property type="entry name" value="TM_PBP1_LivH_like"/>
    <property type="match status" value="1"/>
</dbReference>
<evidence type="ECO:0000256" key="1">
    <source>
        <dbReference type="ARBA" id="ARBA00004651"/>
    </source>
</evidence>
<name>A0A643FKR2_9BURK</name>
<proteinExistence type="inferred from homology"/>
<keyword evidence="5" id="KW-0029">Amino-acid transport</keyword>
<dbReference type="GO" id="GO:0022857">
    <property type="term" value="F:transmembrane transporter activity"/>
    <property type="evidence" value="ECO:0007669"/>
    <property type="project" value="InterPro"/>
</dbReference>
<evidence type="ECO:0000256" key="3">
    <source>
        <dbReference type="ARBA" id="ARBA00022475"/>
    </source>
</evidence>
<dbReference type="GO" id="GO:0006865">
    <property type="term" value="P:amino acid transport"/>
    <property type="evidence" value="ECO:0007669"/>
    <property type="project" value="UniProtKB-KW"/>
</dbReference>
<dbReference type="Pfam" id="PF02653">
    <property type="entry name" value="BPD_transp_2"/>
    <property type="match status" value="1"/>
</dbReference>
<dbReference type="GeneID" id="98403598"/>
<evidence type="ECO:0000256" key="5">
    <source>
        <dbReference type="ARBA" id="ARBA00022970"/>
    </source>
</evidence>
<keyword evidence="6" id="KW-1133">Transmembrane helix</keyword>
<comment type="subcellular location">
    <subcellularLocation>
        <location evidence="1">Cell membrane</location>
        <topology evidence="1">Multi-pass membrane protein</topology>
    </subcellularLocation>
</comment>
<evidence type="ECO:0000256" key="2">
    <source>
        <dbReference type="ARBA" id="ARBA00022448"/>
    </source>
</evidence>
<evidence type="ECO:0000256" key="6">
    <source>
        <dbReference type="ARBA" id="ARBA00022989"/>
    </source>
</evidence>
<accession>A0A643FKR2</accession>
<dbReference type="InterPro" id="IPR001851">
    <property type="entry name" value="ABC_transp_permease"/>
</dbReference>
<comment type="similarity">
    <text evidence="8">Belongs to the binding-protein-dependent transport system permease family. LivHM subfamily.</text>
</comment>
<dbReference type="RefSeq" id="WP_150992326.1">
    <property type="nucleotide sequence ID" value="NZ_CP062804.1"/>
</dbReference>
<organism evidence="9 10">
    <name type="scientific">Cupriavidus basilensis</name>
    <dbReference type="NCBI Taxonomy" id="68895"/>
    <lineage>
        <taxon>Bacteria</taxon>
        <taxon>Pseudomonadati</taxon>
        <taxon>Pseudomonadota</taxon>
        <taxon>Betaproteobacteria</taxon>
        <taxon>Burkholderiales</taxon>
        <taxon>Burkholderiaceae</taxon>
        <taxon>Cupriavidus</taxon>
    </lineage>
</organism>
<dbReference type="GO" id="GO:0005886">
    <property type="term" value="C:plasma membrane"/>
    <property type="evidence" value="ECO:0007669"/>
    <property type="project" value="UniProtKB-SubCell"/>
</dbReference>
<evidence type="ECO:0000256" key="8">
    <source>
        <dbReference type="ARBA" id="ARBA00037998"/>
    </source>
</evidence>
<evidence type="ECO:0000313" key="10">
    <source>
        <dbReference type="Proteomes" id="UP000397656"/>
    </source>
</evidence>
<evidence type="ECO:0000313" key="9">
    <source>
        <dbReference type="EMBL" id="QOT80145.1"/>
    </source>
</evidence>
<gene>
    <name evidence="9" type="ORF">F7R26_021955</name>
</gene>
<protein>
    <submittedName>
        <fullName evidence="9">Branched-chain amino acid ABC transporter permease</fullName>
    </submittedName>
</protein>
<keyword evidence="4" id="KW-0812">Transmembrane</keyword>
<keyword evidence="7" id="KW-0472">Membrane</keyword>
<dbReference type="PANTHER" id="PTHR11795:SF445">
    <property type="entry name" value="AMINO ACID ABC TRANSPORTER PERMEASE PROTEIN"/>
    <property type="match status" value="1"/>
</dbReference>
<evidence type="ECO:0000256" key="7">
    <source>
        <dbReference type="ARBA" id="ARBA00023136"/>
    </source>
</evidence>
<dbReference type="InterPro" id="IPR052157">
    <property type="entry name" value="BCAA_transport_permease"/>
</dbReference>
<sequence>MTGWIDVIVQGILLGGLYALYASGLSLIFGVMRLVNVAHGDLIVLAAFLAFAIRIPGAETSFSSLLLTVPVMFAIGYVLQRALLNGAMGANVLRPMLLTFGLSIVLQNGLLDIFSADSRKLPGGSIETMSVPLGGGIAVGILPVITLLAAIAVLGALQFMLRRTAIGRAFRATSDDAEAAGWMGINHRNLFALATGISMAVVGIAAVFMGTRASFDPASGPDRLIFAFEAVVIGGLGSLWGTLAGGIALGVAQSIGASLDPDWQLLAGHLLFLVVLLIAPNGLFPQRGNQ</sequence>